<dbReference type="GO" id="GO:0005694">
    <property type="term" value="C:chromosome"/>
    <property type="evidence" value="ECO:0007669"/>
    <property type="project" value="UniProtKB-SubCell"/>
</dbReference>
<evidence type="ECO:0000256" key="4">
    <source>
        <dbReference type="SAM" id="MobiDB-lite"/>
    </source>
</evidence>
<reference evidence="7" key="1">
    <citation type="journal article" date="2013" name="Nature">
        <title>Pan genome of the phytoplankton Emiliania underpins its global distribution.</title>
        <authorList>
            <person name="Read B.A."/>
            <person name="Kegel J."/>
            <person name="Klute M.J."/>
            <person name="Kuo A."/>
            <person name="Lefebvre S.C."/>
            <person name="Maumus F."/>
            <person name="Mayer C."/>
            <person name="Miller J."/>
            <person name="Monier A."/>
            <person name="Salamov A."/>
            <person name="Young J."/>
            <person name="Aguilar M."/>
            <person name="Claverie J.M."/>
            <person name="Frickenhaus S."/>
            <person name="Gonzalez K."/>
            <person name="Herman E.K."/>
            <person name="Lin Y.C."/>
            <person name="Napier J."/>
            <person name="Ogata H."/>
            <person name="Sarno A.F."/>
            <person name="Shmutz J."/>
            <person name="Schroeder D."/>
            <person name="de Vargas C."/>
            <person name="Verret F."/>
            <person name="von Dassow P."/>
            <person name="Valentin K."/>
            <person name="Van de Peer Y."/>
            <person name="Wheeler G."/>
            <person name="Dacks J.B."/>
            <person name="Delwiche C.F."/>
            <person name="Dyhrman S.T."/>
            <person name="Glockner G."/>
            <person name="John U."/>
            <person name="Richards T."/>
            <person name="Worden A.Z."/>
            <person name="Zhang X."/>
            <person name="Grigoriev I.V."/>
            <person name="Allen A.E."/>
            <person name="Bidle K."/>
            <person name="Borodovsky M."/>
            <person name="Bowler C."/>
            <person name="Brownlee C."/>
            <person name="Cock J.M."/>
            <person name="Elias M."/>
            <person name="Gladyshev V.N."/>
            <person name="Groth M."/>
            <person name="Guda C."/>
            <person name="Hadaegh A."/>
            <person name="Iglesias-Rodriguez M.D."/>
            <person name="Jenkins J."/>
            <person name="Jones B.M."/>
            <person name="Lawson T."/>
            <person name="Leese F."/>
            <person name="Lindquist E."/>
            <person name="Lobanov A."/>
            <person name="Lomsadze A."/>
            <person name="Malik S.B."/>
            <person name="Marsh M.E."/>
            <person name="Mackinder L."/>
            <person name="Mock T."/>
            <person name="Mueller-Roeber B."/>
            <person name="Pagarete A."/>
            <person name="Parker M."/>
            <person name="Probert I."/>
            <person name="Quesneville H."/>
            <person name="Raines C."/>
            <person name="Rensing S.A."/>
            <person name="Riano-Pachon D.M."/>
            <person name="Richier S."/>
            <person name="Rokitta S."/>
            <person name="Shiraiwa Y."/>
            <person name="Soanes D.M."/>
            <person name="van der Giezen M."/>
            <person name="Wahlund T.M."/>
            <person name="Williams B."/>
            <person name="Wilson W."/>
            <person name="Wolfe G."/>
            <person name="Wurch L.L."/>
        </authorList>
    </citation>
    <scope>NUCLEOTIDE SEQUENCE</scope>
</reference>
<keyword evidence="7" id="KW-1185">Reference proteome</keyword>
<comment type="subcellular location">
    <subcellularLocation>
        <location evidence="1">Chromosome</location>
    </subcellularLocation>
    <subcellularLocation>
        <location evidence="3">Nucleus</location>
    </subcellularLocation>
</comment>
<dbReference type="Gene3D" id="2.30.280.10">
    <property type="entry name" value="SRA-YDG"/>
    <property type="match status" value="1"/>
</dbReference>
<feature type="compositionally biased region" description="Basic and acidic residues" evidence="4">
    <location>
        <begin position="92"/>
        <end position="115"/>
    </location>
</feature>
<evidence type="ECO:0000313" key="7">
    <source>
        <dbReference type="Proteomes" id="UP000013827"/>
    </source>
</evidence>
<feature type="compositionally biased region" description="Low complexity" evidence="4">
    <location>
        <begin position="26"/>
        <end position="37"/>
    </location>
</feature>
<dbReference type="AlphaFoldDB" id="A0A0D3KIQ4"/>
<evidence type="ECO:0000256" key="3">
    <source>
        <dbReference type="PROSITE-ProRule" id="PRU00358"/>
    </source>
</evidence>
<evidence type="ECO:0000313" key="6">
    <source>
        <dbReference type="EnsemblProtists" id="EOD35639"/>
    </source>
</evidence>
<evidence type="ECO:0000256" key="1">
    <source>
        <dbReference type="ARBA" id="ARBA00004286"/>
    </source>
</evidence>
<feature type="region of interest" description="Disordered" evidence="4">
    <location>
        <begin position="1"/>
        <end position="58"/>
    </location>
</feature>
<reference evidence="6" key="2">
    <citation type="submission" date="2024-10" db="UniProtKB">
        <authorList>
            <consortium name="EnsemblProtists"/>
        </authorList>
    </citation>
    <scope>IDENTIFICATION</scope>
</reference>
<feature type="region of interest" description="Disordered" evidence="4">
    <location>
        <begin position="73"/>
        <end position="118"/>
    </location>
</feature>
<dbReference type="PANTHER" id="PTHR45660:SF13">
    <property type="entry name" value="HISTONE-LYSINE N-METHYLTRANSFERASE SETMAR"/>
    <property type="match status" value="1"/>
</dbReference>
<dbReference type="GO" id="GO:0042054">
    <property type="term" value="F:histone methyltransferase activity"/>
    <property type="evidence" value="ECO:0007669"/>
    <property type="project" value="TreeGrafter"/>
</dbReference>
<dbReference type="RefSeq" id="XP_005788068.1">
    <property type="nucleotide sequence ID" value="XM_005788011.1"/>
</dbReference>
<keyword evidence="2 3" id="KW-0539">Nucleus</keyword>
<dbReference type="STRING" id="2903.R1FQF8"/>
<accession>A0A0D3KIQ4</accession>
<evidence type="ECO:0000256" key="2">
    <source>
        <dbReference type="ARBA" id="ARBA00023242"/>
    </source>
</evidence>
<organism evidence="6 7">
    <name type="scientific">Emiliania huxleyi (strain CCMP1516)</name>
    <dbReference type="NCBI Taxonomy" id="280463"/>
    <lineage>
        <taxon>Eukaryota</taxon>
        <taxon>Haptista</taxon>
        <taxon>Haptophyta</taxon>
        <taxon>Prymnesiophyceae</taxon>
        <taxon>Isochrysidales</taxon>
        <taxon>Noelaerhabdaceae</taxon>
        <taxon>Emiliania</taxon>
    </lineage>
</organism>
<dbReference type="Pfam" id="PF02182">
    <property type="entry name" value="SAD_SRA"/>
    <property type="match status" value="1"/>
</dbReference>
<dbReference type="InterPro" id="IPR003105">
    <property type="entry name" value="SRA_YDG"/>
</dbReference>
<dbReference type="KEGG" id="ehx:EMIHUDRAFT_455306"/>
<dbReference type="InterPro" id="IPR015947">
    <property type="entry name" value="PUA-like_sf"/>
</dbReference>
<dbReference type="HOGENOM" id="CLU_687813_0_0_1"/>
<dbReference type="PaxDb" id="2903-EOD35639"/>
<dbReference type="SMART" id="SM00466">
    <property type="entry name" value="SRA"/>
    <property type="match status" value="1"/>
</dbReference>
<dbReference type="EnsemblProtists" id="EOD35639">
    <property type="protein sequence ID" value="EOD35639"/>
    <property type="gene ID" value="EMIHUDRAFT_455306"/>
</dbReference>
<name>A0A0D3KIQ4_EMIH1</name>
<feature type="domain" description="YDG" evidence="5">
    <location>
        <begin position="213"/>
        <end position="365"/>
    </location>
</feature>
<dbReference type="GO" id="GO:0005634">
    <property type="term" value="C:nucleus"/>
    <property type="evidence" value="ECO:0007669"/>
    <property type="project" value="UniProtKB-SubCell"/>
</dbReference>
<protein>
    <recommendedName>
        <fullName evidence="5">YDG domain-containing protein</fullName>
    </recommendedName>
</protein>
<dbReference type="SUPFAM" id="SSF88697">
    <property type="entry name" value="PUA domain-like"/>
    <property type="match status" value="1"/>
</dbReference>
<sequence>MQLSPRSTRSKRAASPTTGQKRARQAEPAAPAQGAPTAPAPPAPAGAPALSEYEKERLANIAKNHEQLAALGLDLASTRLKPARAPPKPRKPREPLPEASRRSSRLEGGPRKSYAEESLGAASLLPPGTALDVPAARRAPRARRLVDPGAPAVLPPPPPSEEEEVARLQEARALYKECFVRIKQATGGGRADLKAMSEVGALGLKCCEGRHVGSLPGMPPGTEFHNRAEMQVCGMHRKWLSGIDYRPAKDGEEAVATAVVSSGGYEDDEDDGDELWYTGSGGNDLLSSRRQTGAQKLEKGRRNLALKNNLERGTPVRLLRYVGEVPPERSYSQRLFIYDGLYAVTDYKYEVGARQHGVFKFKLVRCAGQPPLRKEASAKLHQRLVDLAHRDGTAGERHRVS</sequence>
<dbReference type="Proteomes" id="UP000013827">
    <property type="component" value="Unassembled WGS sequence"/>
</dbReference>
<evidence type="ECO:0000259" key="5">
    <source>
        <dbReference type="PROSITE" id="PS51015"/>
    </source>
</evidence>
<dbReference type="PANTHER" id="PTHR45660">
    <property type="entry name" value="HISTONE-LYSINE N-METHYLTRANSFERASE SETMAR"/>
    <property type="match status" value="1"/>
</dbReference>
<dbReference type="GO" id="GO:0003690">
    <property type="term" value="F:double-stranded DNA binding"/>
    <property type="evidence" value="ECO:0007669"/>
    <property type="project" value="TreeGrafter"/>
</dbReference>
<dbReference type="PROSITE" id="PS51015">
    <property type="entry name" value="YDG"/>
    <property type="match status" value="1"/>
</dbReference>
<dbReference type="InterPro" id="IPR036987">
    <property type="entry name" value="SRA-YDG_sf"/>
</dbReference>
<proteinExistence type="predicted"/>
<dbReference type="GeneID" id="17280910"/>
<dbReference type="InterPro" id="IPR051357">
    <property type="entry name" value="H3K9_HMTase_SUVAR3-9"/>
</dbReference>